<feature type="chain" id="PRO_5038605682" description="Lipoprotein LpqN" evidence="2">
    <location>
        <begin position="24"/>
        <end position="243"/>
    </location>
</feature>
<keyword evidence="4" id="KW-1185">Reference proteome</keyword>
<gene>
    <name evidence="3" type="ORF">FHU29_000247</name>
</gene>
<feature type="signal peptide" evidence="2">
    <location>
        <begin position="1"/>
        <end position="23"/>
    </location>
</feature>
<dbReference type="Gene3D" id="3.40.1000.10">
    <property type="entry name" value="Mog1/PsbP, alpha/beta/alpha sandwich"/>
    <property type="match status" value="1"/>
</dbReference>
<evidence type="ECO:0000256" key="2">
    <source>
        <dbReference type="SAM" id="SignalP"/>
    </source>
</evidence>
<evidence type="ECO:0000313" key="3">
    <source>
        <dbReference type="EMBL" id="MBB3035813.1"/>
    </source>
</evidence>
<keyword evidence="1 2" id="KW-0732">Signal</keyword>
<dbReference type="AlphaFoldDB" id="A0A839RI68"/>
<name>A0A839RI68_9ACTN</name>
<sequence length="243" mass="25076">MTNRPLVRISGIAAAAIILGGCAADNGDTPNGAPPAPPTTVAVSVPPAVATTTEAADPEEPEPAYSIADYLADNGIGRTPLAAGTETGPAVAFDLPSGWELAAPGMFPQSYVAAVGTQWESEHDPGPLPAAVLTVLRLDRVVDAEDLLEHAGGAVANLPGFEIAVDDPDSEVSGLRSYALSGEYLDDEAGYIAIVERTVIAEDDDASYVIQLRVTARSHDAESVTDSVQEIDGSLTVTPRTEE</sequence>
<protein>
    <recommendedName>
        <fullName evidence="5">Lipoprotein LpqN</fullName>
    </recommendedName>
</protein>
<dbReference type="InterPro" id="IPR019674">
    <property type="entry name" value="Lipoprotein_LpqN/LpqT-like"/>
</dbReference>
<organism evidence="3 4">
    <name type="scientific">Hoyosella altamirensis</name>
    <dbReference type="NCBI Taxonomy" id="616997"/>
    <lineage>
        <taxon>Bacteria</taxon>
        <taxon>Bacillati</taxon>
        <taxon>Actinomycetota</taxon>
        <taxon>Actinomycetes</taxon>
        <taxon>Mycobacteriales</taxon>
        <taxon>Hoyosellaceae</taxon>
        <taxon>Hoyosella</taxon>
    </lineage>
</organism>
<evidence type="ECO:0000256" key="1">
    <source>
        <dbReference type="ARBA" id="ARBA00022729"/>
    </source>
</evidence>
<dbReference type="Proteomes" id="UP000567922">
    <property type="component" value="Unassembled WGS sequence"/>
</dbReference>
<accession>A0A839RI68</accession>
<proteinExistence type="predicted"/>
<reference evidence="3 4" key="1">
    <citation type="submission" date="2020-08" db="EMBL/GenBank/DDBJ databases">
        <title>Sequencing the genomes of 1000 actinobacteria strains.</title>
        <authorList>
            <person name="Klenk H.-P."/>
        </authorList>
    </citation>
    <scope>NUCLEOTIDE SEQUENCE [LARGE SCALE GENOMIC DNA]</scope>
    <source>
        <strain evidence="3 4">DSM 45258</strain>
    </source>
</reference>
<dbReference type="EMBL" id="JACHWS010000001">
    <property type="protein sequence ID" value="MBB3035813.1"/>
    <property type="molecule type" value="Genomic_DNA"/>
</dbReference>
<dbReference type="PROSITE" id="PS51257">
    <property type="entry name" value="PROKAR_LIPOPROTEIN"/>
    <property type="match status" value="1"/>
</dbReference>
<evidence type="ECO:0008006" key="5">
    <source>
        <dbReference type="Google" id="ProtNLM"/>
    </source>
</evidence>
<dbReference type="Pfam" id="PF10738">
    <property type="entry name" value="Lpp-LpqN"/>
    <property type="match status" value="1"/>
</dbReference>
<comment type="caution">
    <text evidence="3">The sequence shown here is derived from an EMBL/GenBank/DDBJ whole genome shotgun (WGS) entry which is preliminary data.</text>
</comment>
<dbReference type="RefSeq" id="WP_064442489.1">
    <property type="nucleotide sequence ID" value="NZ_BDDI01000027.1"/>
</dbReference>
<evidence type="ECO:0000313" key="4">
    <source>
        <dbReference type="Proteomes" id="UP000567922"/>
    </source>
</evidence>